<dbReference type="InterPro" id="IPR036465">
    <property type="entry name" value="vWFA_dom_sf"/>
</dbReference>
<dbReference type="AlphaFoldDB" id="A0A381VI86"/>
<dbReference type="EMBL" id="UINC01008755">
    <property type="protein sequence ID" value="SVA39367.1"/>
    <property type="molecule type" value="Genomic_DNA"/>
</dbReference>
<dbReference type="InterPro" id="IPR008912">
    <property type="entry name" value="Uncharacterised_CoxE"/>
</dbReference>
<gene>
    <name evidence="1" type="ORF">METZ01_LOCUS92221</name>
</gene>
<evidence type="ECO:0000313" key="1">
    <source>
        <dbReference type="EMBL" id="SVA39367.1"/>
    </source>
</evidence>
<name>A0A381VI86_9ZZZZ</name>
<dbReference type="Pfam" id="PF05762">
    <property type="entry name" value="VWA_CoxE"/>
    <property type="match status" value="1"/>
</dbReference>
<organism evidence="1">
    <name type="scientific">marine metagenome</name>
    <dbReference type="NCBI Taxonomy" id="408172"/>
    <lineage>
        <taxon>unclassified sequences</taxon>
        <taxon>metagenomes</taxon>
        <taxon>ecological metagenomes</taxon>
    </lineage>
</organism>
<dbReference type="PANTHER" id="PTHR39338">
    <property type="entry name" value="BLL5662 PROTEIN-RELATED"/>
    <property type="match status" value="1"/>
</dbReference>
<dbReference type="InterPro" id="IPR011195">
    <property type="entry name" value="UCP010256"/>
</dbReference>
<dbReference type="PANTHER" id="PTHR39338:SF6">
    <property type="entry name" value="BLL5662 PROTEIN"/>
    <property type="match status" value="1"/>
</dbReference>
<dbReference type="CDD" id="cd00198">
    <property type="entry name" value="vWFA"/>
    <property type="match status" value="1"/>
</dbReference>
<dbReference type="Gene3D" id="3.40.50.410">
    <property type="entry name" value="von Willebrand factor, type A domain"/>
    <property type="match status" value="1"/>
</dbReference>
<reference evidence="1" key="1">
    <citation type="submission" date="2018-05" db="EMBL/GenBank/DDBJ databases">
        <authorList>
            <person name="Lanie J.A."/>
            <person name="Ng W.-L."/>
            <person name="Kazmierczak K.M."/>
            <person name="Andrzejewski T.M."/>
            <person name="Davidsen T.M."/>
            <person name="Wayne K.J."/>
            <person name="Tettelin H."/>
            <person name="Glass J.I."/>
            <person name="Rusch D."/>
            <person name="Podicherti R."/>
            <person name="Tsui H.-C.T."/>
            <person name="Winkler M.E."/>
        </authorList>
    </citation>
    <scope>NUCLEOTIDE SEQUENCE</scope>
</reference>
<sequence length="431" mass="49598">MSISFMILTVIIAKCLSRVKNGFFEFSIIKMNSAYENLALRGELSANLVGFCRYLRLNGLKPGMGEQMDALRALEEVDFENETSFRMALRTTLAKSTKEQEIFDEHFHPFWDVWDNAENLYNQSNAKQEESSVITVEHTPKNQSFVSISDWLSNVDSAEEEKEAAGYSPFETESERDFSTFQADELSEVMRLINEVGRALATRFSRRTMETKKRGKFDFRRTMRLSLRRGGEILDLAHYRRRRQRLKLVLLCDVSKSMDLYSRFLIQFIYAFQCVYRRVETFVFSTSLHRITDTLRDEELSNALDYLSGTVKDWSGGTKIGASLEQFVSNYGIKLVDSQTVVLIISDGWDTGEVDLLENNMQYLHKNSRYVLWLNPLKGSPGFQPTTRGMQAALPYIDFFASAHNIISLRNLVRQLTMIQSGQVSMQALES</sequence>
<proteinExistence type="predicted"/>
<accession>A0A381VI86</accession>
<evidence type="ECO:0008006" key="2">
    <source>
        <dbReference type="Google" id="ProtNLM"/>
    </source>
</evidence>
<dbReference type="SUPFAM" id="SSF53300">
    <property type="entry name" value="vWA-like"/>
    <property type="match status" value="1"/>
</dbReference>
<protein>
    <recommendedName>
        <fullName evidence="2">VWFA domain-containing protein</fullName>
    </recommendedName>
</protein>
<dbReference type="PIRSF" id="PIRSF010256">
    <property type="entry name" value="CoxE_vWa"/>
    <property type="match status" value="1"/>
</dbReference>